<dbReference type="Gene3D" id="3.10.110.10">
    <property type="entry name" value="Ubiquitin Conjugating Enzyme"/>
    <property type="match status" value="1"/>
</dbReference>
<dbReference type="Proteomes" id="UP001212997">
    <property type="component" value="Unassembled WGS sequence"/>
</dbReference>
<evidence type="ECO:0000256" key="3">
    <source>
        <dbReference type="ARBA" id="ARBA00022695"/>
    </source>
</evidence>
<evidence type="ECO:0000256" key="1">
    <source>
        <dbReference type="ARBA" id="ARBA00022676"/>
    </source>
</evidence>
<dbReference type="GO" id="GO:0016779">
    <property type="term" value="F:nucleotidyltransferase activity"/>
    <property type="evidence" value="ECO:0007669"/>
    <property type="project" value="UniProtKB-KW"/>
</dbReference>
<evidence type="ECO:0000313" key="6">
    <source>
        <dbReference type="EMBL" id="KAJ3476198.1"/>
    </source>
</evidence>
<proteinExistence type="predicted"/>
<evidence type="ECO:0000256" key="5">
    <source>
        <dbReference type="SAM" id="MobiDB-lite"/>
    </source>
</evidence>
<dbReference type="EMBL" id="JANAWD010000739">
    <property type="protein sequence ID" value="KAJ3476198.1"/>
    <property type="molecule type" value="Genomic_DNA"/>
</dbReference>
<keyword evidence="1" id="KW-0328">Glycosyltransferase</keyword>
<dbReference type="GO" id="GO:0016757">
    <property type="term" value="F:glycosyltransferase activity"/>
    <property type="evidence" value="ECO:0007669"/>
    <property type="project" value="UniProtKB-KW"/>
</dbReference>
<evidence type="ECO:0000313" key="7">
    <source>
        <dbReference type="Proteomes" id="UP001212997"/>
    </source>
</evidence>
<accession>A0AAD5URZ3</accession>
<reference evidence="6" key="1">
    <citation type="submission" date="2022-07" db="EMBL/GenBank/DDBJ databases">
        <title>Genome Sequence of Physisporinus lineatus.</title>
        <authorList>
            <person name="Buettner E."/>
        </authorList>
    </citation>
    <scope>NUCLEOTIDE SEQUENCE</scope>
    <source>
        <strain evidence="6">VT162</strain>
    </source>
</reference>
<keyword evidence="2" id="KW-0808">Transferase</keyword>
<dbReference type="PANTHER" id="PTHR21328">
    <property type="entry name" value="POLY ADP-RIBOSE POLYMERASE FAMILY, MEMBER PARP"/>
    <property type="match status" value="1"/>
</dbReference>
<organism evidence="6 7">
    <name type="scientific">Meripilus lineatus</name>
    <dbReference type="NCBI Taxonomy" id="2056292"/>
    <lineage>
        <taxon>Eukaryota</taxon>
        <taxon>Fungi</taxon>
        <taxon>Dikarya</taxon>
        <taxon>Basidiomycota</taxon>
        <taxon>Agaricomycotina</taxon>
        <taxon>Agaricomycetes</taxon>
        <taxon>Polyporales</taxon>
        <taxon>Meripilaceae</taxon>
        <taxon>Meripilus</taxon>
    </lineage>
</organism>
<feature type="region of interest" description="Disordered" evidence="5">
    <location>
        <begin position="254"/>
        <end position="297"/>
    </location>
</feature>
<name>A0AAD5URZ3_9APHY</name>
<sequence>MNTKLEVSRSKVFPSNAEFLPVLTSMLTLGMSKGDDEGSISLQLVDSVGDPLFTLTLYVSAEITEDVAETGPATIDEILFTILHSASRRLTSKRAKLITEEVVSDDEDTNDSEDEYMDYDAYFEADIALAFLNRDGKIHTKFLQQDFNETAAVGYRPGIINIAPADMVISVSTPVINLADTIPASALMAWDARLLSKTHYFTLLISGIHRMYPVLRRDGTLIDGANKLQFRVGLTPRYKPSKDYVSDLSRTFNLREANAPPPPPPNFHSFASYSDDDDLGPRTTDNEDEEVDDEHPSRFHFSLSTSLEPLMQDRLLAAVQLRLKYGIGWAGAELLLAESVRRQKRPEDLYESMQNMVGDADQEERKLHESYSLPADYLLERMTKDHLNLPLLAFSYLLRRLTLCARHCLICFNKLPVDYNTLKPYVCADRLCTYQYYNLNRGPSLEYEICTRPTTVDLLISLAYIAAASRCHEGPFPVGMGLMVPSPNDKDGPFVEFDTLETNDMCRVMVNLIATIPPVSDMRKHLMRKNQTGMTRPRLQDINQTTIPAAWLILRWCIASCTAHLEELTTNEDRVRNIEHDVYHWKQFRFSVGAPDAEARFKHAQDVARLEDPNVHEYPSLYIIRHGLWYKKIANGRAHGNGIGVYYETVASSLICSISGVYFAKDGNVSMGIYSRSTGIRWSGSRLNPLNCVALAEIVNQPYKFQSVHPYFVVAQTEWIICRYLLVNCTWSGEDANAPSADPVPFVKLDPRHPLTMSMKAIQIPDPNFRLENLLIARKLEFLEDDNDEDDNKIFAGEDLRLVPEMPSTEHQHAQMKVSEPEEEKDPWVHDPDWVEQCLPYLLEPPSDAMPMATMALQKELRACLREQEAAKSLKQLGWYMPPEYIGDNLFQWIVELHSFEEELPITKDLKTRFPPEFPHSPPFFRILRPRFLPFIQGGGGHVTGGEDTRNLPDMFSHRTTVGGSMCMDLLTADGWLPSYSIPAILLQIRLAISNLEPRPARLAANWDMPYSMTEAIAGFKRAATHHGWRVPAGIDGMH</sequence>
<dbReference type="SUPFAM" id="SSF54495">
    <property type="entry name" value="UBC-like"/>
    <property type="match status" value="1"/>
</dbReference>
<dbReference type="InterPro" id="IPR051838">
    <property type="entry name" value="ARTD_PARP"/>
</dbReference>
<evidence type="ECO:0000256" key="2">
    <source>
        <dbReference type="ARBA" id="ARBA00022679"/>
    </source>
</evidence>
<dbReference type="CDD" id="cd23802">
    <property type="entry name" value="UBCc_UBE2Q"/>
    <property type="match status" value="1"/>
</dbReference>
<keyword evidence="3" id="KW-0548">Nucleotidyltransferase</keyword>
<evidence type="ECO:0008006" key="8">
    <source>
        <dbReference type="Google" id="ProtNLM"/>
    </source>
</evidence>
<gene>
    <name evidence="6" type="ORF">NLI96_g11325</name>
</gene>
<comment type="caution">
    <text evidence="6">The sequence shown here is derived from an EMBL/GenBank/DDBJ whole genome shotgun (WGS) entry which is preliminary data.</text>
</comment>
<protein>
    <recommendedName>
        <fullName evidence="8">UBC core domain-containing protein</fullName>
    </recommendedName>
</protein>
<keyword evidence="4" id="KW-0520">NAD</keyword>
<dbReference type="AlphaFoldDB" id="A0AAD5URZ3"/>
<evidence type="ECO:0000256" key="4">
    <source>
        <dbReference type="ARBA" id="ARBA00023027"/>
    </source>
</evidence>
<keyword evidence="7" id="KW-1185">Reference proteome</keyword>
<dbReference type="InterPro" id="IPR016135">
    <property type="entry name" value="UBQ-conjugating_enzyme/RWD"/>
</dbReference>